<accession>A0AAD7L1F6</accession>
<keyword evidence="5" id="KW-0238">DNA-binding</keyword>
<dbReference type="Pfam" id="PF05699">
    <property type="entry name" value="Dimer_Tnp_hAT"/>
    <property type="match status" value="1"/>
</dbReference>
<dbReference type="PROSITE" id="PS50808">
    <property type="entry name" value="ZF_BED"/>
    <property type="match status" value="1"/>
</dbReference>
<keyword evidence="6" id="KW-0539">Nucleus</keyword>
<evidence type="ECO:0000256" key="3">
    <source>
        <dbReference type="ARBA" id="ARBA00022771"/>
    </source>
</evidence>
<dbReference type="GO" id="GO:0003677">
    <property type="term" value="F:DNA binding"/>
    <property type="evidence" value="ECO:0007669"/>
    <property type="project" value="UniProtKB-KW"/>
</dbReference>
<evidence type="ECO:0000256" key="4">
    <source>
        <dbReference type="ARBA" id="ARBA00022833"/>
    </source>
</evidence>
<keyword evidence="10" id="KW-1185">Reference proteome</keyword>
<keyword evidence="3 7" id="KW-0863">Zinc-finger</keyword>
<evidence type="ECO:0000256" key="7">
    <source>
        <dbReference type="PROSITE-ProRule" id="PRU00027"/>
    </source>
</evidence>
<dbReference type="GO" id="GO:0008270">
    <property type="term" value="F:zinc ion binding"/>
    <property type="evidence" value="ECO:0007669"/>
    <property type="project" value="UniProtKB-KW"/>
</dbReference>
<comment type="subcellular location">
    <subcellularLocation>
        <location evidence="1">Nucleus</location>
    </subcellularLocation>
</comment>
<evidence type="ECO:0000256" key="6">
    <source>
        <dbReference type="ARBA" id="ARBA00023242"/>
    </source>
</evidence>
<sequence length="725" mass="82557">MSSNPAASSSQGSVTSQFTSNELQDVHNPLWAYVTTVQERVEGVTNKSWACNYCRCVFKSSYSRVKAHLLKLPNCGIKACPKVTNENLAEMKKLVEEVEQKLKPKNVPLPPNSSSIQHSPSYSAGGMFDSRKRKVIGAGTSMLEKSFNLATREQLKSEIARMFYSAGLPFHFARNPYYVSAFSFAANNVISGFVPPGYNALRTTLLQREKAHIESMLEPIKKTWKENGVSIVSDGWTDAQRRPLINFMATSEGGPIFLKAIDGSKEYKDKFYMASLIRSAIVEVGDKNVVQVITDNAPVCKAAGMLIEVDYPQIFWTPCVVHTLNLALKNICAAKNTERNEIAYVECHWITETSQKADFVRNFIMNHSMRLAIFNEFVPLKMLAVADTRFASVIITLKRFKLIKRGLQTMVISDQWTAYKEDDVEKAATVKEIILNDVWWDKVDYIIAFTAPIYDMLRVTDTDKPTLHLVYDMWDTMIEKVKATILRHEGKEANDQSTFYDVVYSILIDRWTKSCTPLHCMAHSLNPRYYSDEWLAEASNRVPPHMDTEIAIERNKCLRKYFLNPDDRKMATMEYARFSGRQDIFGDFDSLQDRWSLEPKAWWLVYGASTPLLQKVALKLLSQPCSSSCCERNWSTYSFIHSMKRNKMTPKIAEDLVYIHTNLRLLSRKNESYTTGQSKMWDIGGDEWDPLEGAGVLEIANLSLDEPDLESVLFTDDDDINDDSI</sequence>
<dbReference type="Proteomes" id="UP001163823">
    <property type="component" value="Chromosome 12"/>
</dbReference>
<dbReference type="KEGG" id="qsa:O6P43_030044"/>
<dbReference type="AlphaFoldDB" id="A0AAD7L1F6"/>
<reference evidence="9" key="1">
    <citation type="journal article" date="2023" name="Science">
        <title>Elucidation of the pathway for biosynthesis of saponin adjuvants from the soapbark tree.</title>
        <authorList>
            <person name="Reed J."/>
            <person name="Orme A."/>
            <person name="El-Demerdash A."/>
            <person name="Owen C."/>
            <person name="Martin L.B.B."/>
            <person name="Misra R.C."/>
            <person name="Kikuchi S."/>
            <person name="Rejzek M."/>
            <person name="Martin A.C."/>
            <person name="Harkess A."/>
            <person name="Leebens-Mack J."/>
            <person name="Louveau T."/>
            <person name="Stephenson M.J."/>
            <person name="Osbourn A."/>
        </authorList>
    </citation>
    <scope>NUCLEOTIDE SEQUENCE</scope>
    <source>
        <strain evidence="9">S10</strain>
    </source>
</reference>
<evidence type="ECO:0000256" key="5">
    <source>
        <dbReference type="ARBA" id="ARBA00023125"/>
    </source>
</evidence>
<dbReference type="PANTHER" id="PTHR32166:SF81">
    <property type="entry name" value="OS06G0658400 PROTEIN"/>
    <property type="match status" value="1"/>
</dbReference>
<feature type="domain" description="BED-type" evidence="8">
    <location>
        <begin position="25"/>
        <end position="87"/>
    </location>
</feature>
<proteinExistence type="predicted"/>
<evidence type="ECO:0000313" key="9">
    <source>
        <dbReference type="EMBL" id="KAJ7949743.1"/>
    </source>
</evidence>
<dbReference type="GO" id="GO:0046983">
    <property type="term" value="F:protein dimerization activity"/>
    <property type="evidence" value="ECO:0007669"/>
    <property type="project" value="InterPro"/>
</dbReference>
<evidence type="ECO:0000256" key="1">
    <source>
        <dbReference type="ARBA" id="ARBA00004123"/>
    </source>
</evidence>
<evidence type="ECO:0000259" key="8">
    <source>
        <dbReference type="PROSITE" id="PS50808"/>
    </source>
</evidence>
<name>A0AAD7L1F6_QUISA</name>
<dbReference type="SUPFAM" id="SSF53098">
    <property type="entry name" value="Ribonuclease H-like"/>
    <property type="match status" value="1"/>
</dbReference>
<dbReference type="InterPro" id="IPR012337">
    <property type="entry name" value="RNaseH-like_sf"/>
</dbReference>
<dbReference type="GO" id="GO:0005634">
    <property type="term" value="C:nucleus"/>
    <property type="evidence" value="ECO:0007669"/>
    <property type="project" value="UniProtKB-SubCell"/>
</dbReference>
<dbReference type="PANTHER" id="PTHR32166">
    <property type="entry name" value="OSJNBA0013A04.12 PROTEIN"/>
    <property type="match status" value="1"/>
</dbReference>
<comment type="caution">
    <text evidence="9">The sequence shown here is derived from an EMBL/GenBank/DDBJ whole genome shotgun (WGS) entry which is preliminary data.</text>
</comment>
<keyword evidence="4" id="KW-0862">Zinc</keyword>
<organism evidence="9 10">
    <name type="scientific">Quillaja saponaria</name>
    <name type="common">Soap bark tree</name>
    <dbReference type="NCBI Taxonomy" id="32244"/>
    <lineage>
        <taxon>Eukaryota</taxon>
        <taxon>Viridiplantae</taxon>
        <taxon>Streptophyta</taxon>
        <taxon>Embryophyta</taxon>
        <taxon>Tracheophyta</taxon>
        <taxon>Spermatophyta</taxon>
        <taxon>Magnoliopsida</taxon>
        <taxon>eudicotyledons</taxon>
        <taxon>Gunneridae</taxon>
        <taxon>Pentapetalae</taxon>
        <taxon>rosids</taxon>
        <taxon>fabids</taxon>
        <taxon>Fabales</taxon>
        <taxon>Quillajaceae</taxon>
        <taxon>Quillaja</taxon>
    </lineage>
</organism>
<evidence type="ECO:0000313" key="10">
    <source>
        <dbReference type="Proteomes" id="UP001163823"/>
    </source>
</evidence>
<keyword evidence="2" id="KW-0479">Metal-binding</keyword>
<dbReference type="Pfam" id="PF04937">
    <property type="entry name" value="DUF659"/>
    <property type="match status" value="1"/>
</dbReference>
<protein>
    <submittedName>
        <fullName evidence="9">Dimer_Tnp_hAT domain-containing protein</fullName>
    </submittedName>
</protein>
<gene>
    <name evidence="9" type="ORF">O6P43_030044</name>
</gene>
<evidence type="ECO:0000256" key="2">
    <source>
        <dbReference type="ARBA" id="ARBA00022723"/>
    </source>
</evidence>
<dbReference type="InterPro" id="IPR007021">
    <property type="entry name" value="DUF659"/>
</dbReference>
<dbReference type="InterPro" id="IPR008906">
    <property type="entry name" value="HATC_C_dom"/>
</dbReference>
<dbReference type="InterPro" id="IPR003656">
    <property type="entry name" value="Znf_BED"/>
</dbReference>
<dbReference type="EMBL" id="JARAOO010000012">
    <property type="protein sequence ID" value="KAJ7949743.1"/>
    <property type="molecule type" value="Genomic_DNA"/>
</dbReference>